<dbReference type="KEGG" id="ptm:GSPATT00011837001"/>
<dbReference type="PROSITE" id="PS50866">
    <property type="entry name" value="GOLD"/>
    <property type="match status" value="1"/>
</dbReference>
<dbReference type="GO" id="GO:0005793">
    <property type="term" value="C:endoplasmic reticulum-Golgi intermediate compartment"/>
    <property type="evidence" value="ECO:0000318"/>
    <property type="project" value="GO_Central"/>
</dbReference>
<evidence type="ECO:0000256" key="2">
    <source>
        <dbReference type="ARBA" id="ARBA00007104"/>
    </source>
</evidence>
<evidence type="ECO:0000313" key="10">
    <source>
        <dbReference type="EMBL" id="CAK76264.1"/>
    </source>
</evidence>
<dbReference type="GO" id="GO:0007030">
    <property type="term" value="P:Golgi organization"/>
    <property type="evidence" value="ECO:0000318"/>
    <property type="project" value="GO_Central"/>
</dbReference>
<evidence type="ECO:0000256" key="7">
    <source>
        <dbReference type="RuleBase" id="RU003827"/>
    </source>
</evidence>
<gene>
    <name evidence="10" type="ORF">GSPATT00011837001</name>
</gene>
<dbReference type="GO" id="GO:0005783">
    <property type="term" value="C:endoplasmic reticulum"/>
    <property type="evidence" value="ECO:0000318"/>
    <property type="project" value="GO_Central"/>
</dbReference>
<keyword evidence="11" id="KW-1185">Reference proteome</keyword>
<comment type="similarity">
    <text evidence="2 7">Belongs to the EMP24/GP25L family.</text>
</comment>
<feature type="transmembrane region" description="Helical" evidence="8">
    <location>
        <begin position="177"/>
        <end position="199"/>
    </location>
</feature>
<dbReference type="GO" id="GO:0030134">
    <property type="term" value="C:COPII-coated ER to Golgi transport vesicle"/>
    <property type="evidence" value="ECO:0000318"/>
    <property type="project" value="GO_Central"/>
</dbReference>
<dbReference type="PANTHER" id="PTHR22811">
    <property type="entry name" value="TRANSMEMBRANE EMP24 DOMAIN-CONTAINING PROTEIN"/>
    <property type="match status" value="1"/>
</dbReference>
<evidence type="ECO:0000256" key="5">
    <source>
        <dbReference type="ARBA" id="ARBA00022989"/>
    </source>
</evidence>
<dbReference type="OrthoDB" id="62956at2759"/>
<dbReference type="GO" id="GO:0005794">
    <property type="term" value="C:Golgi apparatus"/>
    <property type="evidence" value="ECO:0000318"/>
    <property type="project" value="GO_Central"/>
</dbReference>
<protein>
    <recommendedName>
        <fullName evidence="9">GOLD domain-containing protein</fullName>
    </recommendedName>
</protein>
<evidence type="ECO:0000256" key="3">
    <source>
        <dbReference type="ARBA" id="ARBA00022692"/>
    </source>
</evidence>
<dbReference type="STRING" id="5888.A0CZP7"/>
<dbReference type="InParanoid" id="A0CZP7"/>
<accession>A0CZP7</accession>
<dbReference type="InterPro" id="IPR009038">
    <property type="entry name" value="GOLD_dom"/>
</dbReference>
<evidence type="ECO:0000256" key="1">
    <source>
        <dbReference type="ARBA" id="ARBA00004479"/>
    </source>
</evidence>
<dbReference type="GO" id="GO:0006888">
    <property type="term" value="P:endoplasmic reticulum to Golgi vesicle-mediated transport"/>
    <property type="evidence" value="ECO:0000318"/>
    <property type="project" value="GO_Central"/>
</dbReference>
<evidence type="ECO:0000313" key="11">
    <source>
        <dbReference type="Proteomes" id="UP000000600"/>
    </source>
</evidence>
<keyword evidence="5 8" id="KW-1133">Transmembrane helix</keyword>
<dbReference type="SMART" id="SM01190">
    <property type="entry name" value="EMP24_GP25L"/>
    <property type="match status" value="1"/>
</dbReference>
<keyword evidence="6 8" id="KW-0472">Membrane</keyword>
<evidence type="ECO:0000256" key="6">
    <source>
        <dbReference type="ARBA" id="ARBA00023136"/>
    </source>
</evidence>
<evidence type="ECO:0000259" key="9">
    <source>
        <dbReference type="PROSITE" id="PS50866"/>
    </source>
</evidence>
<dbReference type="InterPro" id="IPR015720">
    <property type="entry name" value="Emp24-like"/>
</dbReference>
<dbReference type="HOGENOM" id="CLU_066963_9_0_1"/>
<dbReference type="Pfam" id="PF01105">
    <property type="entry name" value="EMP24_GP25L"/>
    <property type="match status" value="1"/>
</dbReference>
<organism evidence="10 11">
    <name type="scientific">Paramecium tetraurelia</name>
    <dbReference type="NCBI Taxonomy" id="5888"/>
    <lineage>
        <taxon>Eukaryota</taxon>
        <taxon>Sar</taxon>
        <taxon>Alveolata</taxon>
        <taxon>Ciliophora</taxon>
        <taxon>Intramacronucleata</taxon>
        <taxon>Oligohymenophorea</taxon>
        <taxon>Peniculida</taxon>
        <taxon>Parameciidae</taxon>
        <taxon>Paramecium</taxon>
    </lineage>
</organism>
<dbReference type="GeneID" id="5029446"/>
<sequence length="208" mass="24130">MKILKTLIEIKNMTYLLLITTLIVLGSSLSTQLSQQPTCFIVNSPEENSNLTVNYIVSGLDENQTDVFIRKKDGEVLIKVQNTKDGKIREILKEKGNYYVCFQSKDKSYKMVSFDFDLEGVDKEYAQTEQFDQMSKELQKTQKNFQNIYRNQHWISDRESAHALILDQTEKSVQWCIVIKVGILIVISLSQIYIVYNYFKDKDLSGQV</sequence>
<evidence type="ECO:0000256" key="4">
    <source>
        <dbReference type="ARBA" id="ARBA00022729"/>
    </source>
</evidence>
<dbReference type="Proteomes" id="UP000000600">
    <property type="component" value="Unassembled WGS sequence"/>
</dbReference>
<dbReference type="GO" id="GO:0006886">
    <property type="term" value="P:intracellular protein transport"/>
    <property type="evidence" value="ECO:0000318"/>
    <property type="project" value="GO_Central"/>
</dbReference>
<dbReference type="eggNOG" id="KOG1691">
    <property type="taxonomic scope" value="Eukaryota"/>
</dbReference>
<dbReference type="GO" id="GO:0016020">
    <property type="term" value="C:membrane"/>
    <property type="evidence" value="ECO:0007669"/>
    <property type="project" value="UniProtKB-SubCell"/>
</dbReference>
<feature type="domain" description="GOLD" evidence="9">
    <location>
        <begin position="37"/>
        <end position="120"/>
    </location>
</feature>
<dbReference type="AlphaFoldDB" id="A0CZP7"/>
<dbReference type="EMBL" id="CT868230">
    <property type="protein sequence ID" value="CAK76264.1"/>
    <property type="molecule type" value="Genomic_DNA"/>
</dbReference>
<dbReference type="RefSeq" id="XP_001443661.1">
    <property type="nucleotide sequence ID" value="XM_001443624.1"/>
</dbReference>
<keyword evidence="3 7" id="KW-0812">Transmembrane</keyword>
<comment type="subcellular location">
    <subcellularLocation>
        <location evidence="1 7">Membrane</location>
        <topology evidence="1 7">Single-pass type I membrane protein</topology>
    </subcellularLocation>
</comment>
<dbReference type="OMA" id="YAQTEQF"/>
<evidence type="ECO:0000256" key="8">
    <source>
        <dbReference type="SAM" id="Phobius"/>
    </source>
</evidence>
<proteinExistence type="inferred from homology"/>
<name>A0CZP7_PARTE</name>
<reference evidence="10 11" key="1">
    <citation type="journal article" date="2006" name="Nature">
        <title>Global trends of whole-genome duplications revealed by the ciliate Paramecium tetraurelia.</title>
        <authorList>
            <consortium name="Genoscope"/>
            <person name="Aury J.-M."/>
            <person name="Jaillon O."/>
            <person name="Duret L."/>
            <person name="Noel B."/>
            <person name="Jubin C."/>
            <person name="Porcel B.M."/>
            <person name="Segurens B."/>
            <person name="Daubin V."/>
            <person name="Anthouard V."/>
            <person name="Aiach N."/>
            <person name="Arnaiz O."/>
            <person name="Billaut A."/>
            <person name="Beisson J."/>
            <person name="Blanc I."/>
            <person name="Bouhouche K."/>
            <person name="Camara F."/>
            <person name="Duharcourt S."/>
            <person name="Guigo R."/>
            <person name="Gogendeau D."/>
            <person name="Katinka M."/>
            <person name="Keller A.-M."/>
            <person name="Kissmehl R."/>
            <person name="Klotz C."/>
            <person name="Koll F."/>
            <person name="Le Moue A."/>
            <person name="Lepere C."/>
            <person name="Malinsky S."/>
            <person name="Nowacki M."/>
            <person name="Nowak J.K."/>
            <person name="Plattner H."/>
            <person name="Poulain J."/>
            <person name="Ruiz F."/>
            <person name="Serrano V."/>
            <person name="Zagulski M."/>
            <person name="Dessen P."/>
            <person name="Betermier M."/>
            <person name="Weissenbach J."/>
            <person name="Scarpelli C."/>
            <person name="Schachter V."/>
            <person name="Sperling L."/>
            <person name="Meyer E."/>
            <person name="Cohen J."/>
            <person name="Wincker P."/>
        </authorList>
    </citation>
    <scope>NUCLEOTIDE SEQUENCE [LARGE SCALE GENOMIC DNA]</scope>
    <source>
        <strain evidence="10 11">Stock d4-2</strain>
    </source>
</reference>
<keyword evidence="4" id="KW-0732">Signal</keyword>